<keyword evidence="8" id="KW-0675">Receptor</keyword>
<dbReference type="InterPro" id="IPR010105">
    <property type="entry name" value="TonB_sidphr_rcpt"/>
</dbReference>
<keyword evidence="5 10" id="KW-0812">Transmembrane</keyword>
<gene>
    <name evidence="15" type="ORF">F933_02008</name>
</gene>
<dbReference type="NCBIfam" id="TIGR01783">
    <property type="entry name" value="TonB-siderophor"/>
    <property type="match status" value="1"/>
</dbReference>
<dbReference type="Gene3D" id="2.40.170.20">
    <property type="entry name" value="TonB-dependent receptor, beta-barrel domain"/>
    <property type="match status" value="1"/>
</dbReference>
<comment type="similarity">
    <text evidence="2 10 11">Belongs to the TonB-dependent receptor family.</text>
</comment>
<dbReference type="HOGENOM" id="CLU_008287_9_3_6"/>
<comment type="subcellular location">
    <subcellularLocation>
        <location evidence="1 10">Cell outer membrane</location>
        <topology evidence="1 10">Multi-pass membrane protein</topology>
    </subcellularLocation>
</comment>
<evidence type="ECO:0000256" key="1">
    <source>
        <dbReference type="ARBA" id="ARBA00004571"/>
    </source>
</evidence>
<dbReference type="SUPFAM" id="SSF56935">
    <property type="entry name" value="Porins"/>
    <property type="match status" value="1"/>
</dbReference>
<evidence type="ECO:0000259" key="14">
    <source>
        <dbReference type="Pfam" id="PF07715"/>
    </source>
</evidence>
<evidence type="ECO:0000256" key="9">
    <source>
        <dbReference type="ARBA" id="ARBA00023237"/>
    </source>
</evidence>
<accession>N9FG61</accession>
<evidence type="ECO:0000256" key="10">
    <source>
        <dbReference type="PROSITE-ProRule" id="PRU01360"/>
    </source>
</evidence>
<evidence type="ECO:0000256" key="12">
    <source>
        <dbReference type="SAM" id="SignalP"/>
    </source>
</evidence>
<feature type="chain" id="PRO_5004142259" description="TonB-dependent siderophore receptor" evidence="12">
    <location>
        <begin position="32"/>
        <end position="757"/>
    </location>
</feature>
<keyword evidence="3 10" id="KW-0813">Transport</keyword>
<evidence type="ECO:0000256" key="6">
    <source>
        <dbReference type="ARBA" id="ARBA00023077"/>
    </source>
</evidence>
<evidence type="ECO:0000256" key="7">
    <source>
        <dbReference type="ARBA" id="ARBA00023136"/>
    </source>
</evidence>
<evidence type="ECO:0000256" key="4">
    <source>
        <dbReference type="ARBA" id="ARBA00022452"/>
    </source>
</evidence>
<keyword evidence="9 10" id="KW-0998">Cell outer membrane</keyword>
<dbReference type="eggNOG" id="COG4773">
    <property type="taxonomic scope" value="Bacteria"/>
</dbReference>
<dbReference type="PROSITE" id="PS52016">
    <property type="entry name" value="TONB_DEPENDENT_REC_3"/>
    <property type="match status" value="1"/>
</dbReference>
<sequence>MHYPISQFGIFPRSALYLAVCSCWFGAAAHAATEVITAQTEVLPTIVVTADESLENNYTKKNASTSTKLNLNIKETPQSVSVITQKQIEDMGATNLGEALLNTTGIILTGDNTERTNFSIRGFNMGDGWNSNLMQYDGVAVNATNVASSKPDMAMLESVEVLRGAAGLLQGSGEPSGTVNLIRKKPTADFHASGAVSYGSWNTVRGEVDVSNRLNESGSVRGRLVLAYQDGDSWMKAVTRDTNLLYGIISADLTKNTLLNFGYSQQKEHAVPVNSLPRYSDGSDIGLDRDNCGCDYRDFWDKKNSQAFIDLTHQFENGWMLKGSYLRADIDMDMAFTSFAFASSGSIDKTNSNATINKYGYRYNQQLDVFDLFTKGKFNLLGREHELVAGINHQKNDTPGQWTSWDTMMADGSLWDRQLSTKPTGIEQMQINVFNFNPYALPYAAPRYDQDGGRSYLKTEQTGLYLTTRWNLADSLKLITGVRESNFKYDSKYQSNVSGKFVDGRAVDYKKDNIWTPYVGLTYDFNDTYTGYASFTDTFVVQNVKDRNQRLLDPVQGNVYEIGVKGSFNDDKLIASVAAFRTNQINRSIQDQSSKGQCTFNGGEGYCNVSAGEVISEGIETELRGEVLPHLNLSAGYTYNTTEYKKDLTKQGQTFNETTPEHIARLFATYKLANNLTVGGGVNYQSEWLVGRYGSKSAKQEGYALVNLMASYPLSENITIAVNANNVFDKKYYSYLTTDSNRYGEPRNMKLTLRAKF</sequence>
<dbReference type="GO" id="GO:0015891">
    <property type="term" value="P:siderophore transport"/>
    <property type="evidence" value="ECO:0007669"/>
    <property type="project" value="InterPro"/>
</dbReference>
<dbReference type="InterPro" id="IPR037066">
    <property type="entry name" value="Plug_dom_sf"/>
</dbReference>
<feature type="domain" description="TonB-dependent receptor-like beta-barrel" evidence="13">
    <location>
        <begin position="278"/>
        <end position="727"/>
    </location>
</feature>
<name>N9FG61_9GAMM</name>
<evidence type="ECO:0000256" key="3">
    <source>
        <dbReference type="ARBA" id="ARBA00022448"/>
    </source>
</evidence>
<dbReference type="GeneID" id="29857238"/>
<dbReference type="InterPro" id="IPR036942">
    <property type="entry name" value="Beta-barrel_TonB_sf"/>
</dbReference>
<evidence type="ECO:0008006" key="17">
    <source>
        <dbReference type="Google" id="ProtNLM"/>
    </source>
</evidence>
<dbReference type="Proteomes" id="UP000017670">
    <property type="component" value="Unassembled WGS sequence"/>
</dbReference>
<evidence type="ECO:0000313" key="15">
    <source>
        <dbReference type="EMBL" id="ENW06280.1"/>
    </source>
</evidence>
<keyword evidence="16" id="KW-1185">Reference proteome</keyword>
<dbReference type="Pfam" id="PF07715">
    <property type="entry name" value="Plug"/>
    <property type="match status" value="1"/>
</dbReference>
<keyword evidence="12" id="KW-0732">Signal</keyword>
<dbReference type="PANTHER" id="PTHR32552:SF74">
    <property type="entry name" value="HYDROXAMATE SIDEROPHORE RECEPTOR FHUE"/>
    <property type="match status" value="1"/>
</dbReference>
<protein>
    <recommendedName>
        <fullName evidence="17">TonB-dependent siderophore receptor</fullName>
    </recommendedName>
</protein>
<dbReference type="STRING" id="262668.GCA_000931715_00912"/>
<organism evidence="15 16">
    <name type="scientific">Acinetobacter beijerinckii CIP 110307</name>
    <dbReference type="NCBI Taxonomy" id="1217648"/>
    <lineage>
        <taxon>Bacteria</taxon>
        <taxon>Pseudomonadati</taxon>
        <taxon>Pseudomonadota</taxon>
        <taxon>Gammaproteobacteria</taxon>
        <taxon>Moraxellales</taxon>
        <taxon>Moraxellaceae</taxon>
        <taxon>Acinetobacter</taxon>
    </lineage>
</organism>
<dbReference type="GO" id="GO:0009279">
    <property type="term" value="C:cell outer membrane"/>
    <property type="evidence" value="ECO:0007669"/>
    <property type="project" value="UniProtKB-SubCell"/>
</dbReference>
<dbReference type="GO" id="GO:0038023">
    <property type="term" value="F:signaling receptor activity"/>
    <property type="evidence" value="ECO:0007669"/>
    <property type="project" value="InterPro"/>
</dbReference>
<dbReference type="PANTHER" id="PTHR32552">
    <property type="entry name" value="FERRICHROME IRON RECEPTOR-RELATED"/>
    <property type="match status" value="1"/>
</dbReference>
<comment type="caution">
    <text evidence="15">The sequence shown here is derived from an EMBL/GenBank/DDBJ whole genome shotgun (WGS) entry which is preliminary data.</text>
</comment>
<reference evidence="15 16" key="1">
    <citation type="submission" date="2013-02" db="EMBL/GenBank/DDBJ databases">
        <title>The Genome Sequence of Acinetobacter beijerinckii CIP 110307.</title>
        <authorList>
            <consortium name="The Broad Institute Genome Sequencing Platform"/>
            <consortium name="The Broad Institute Genome Sequencing Center for Infectious Disease"/>
            <person name="Cerqueira G."/>
            <person name="Feldgarden M."/>
            <person name="Courvalin P."/>
            <person name="Perichon B."/>
            <person name="Grillot-Courvalin C."/>
            <person name="Clermont D."/>
            <person name="Rocha E."/>
            <person name="Yoon E.-J."/>
            <person name="Nemec A."/>
            <person name="Walker B."/>
            <person name="Young S.K."/>
            <person name="Zeng Q."/>
            <person name="Gargeya S."/>
            <person name="Fitzgerald M."/>
            <person name="Haas B."/>
            <person name="Abouelleil A."/>
            <person name="Alvarado L."/>
            <person name="Arachchi H.M."/>
            <person name="Berlin A.M."/>
            <person name="Chapman S.B."/>
            <person name="Dewar J."/>
            <person name="Goldberg J."/>
            <person name="Griggs A."/>
            <person name="Gujja S."/>
            <person name="Hansen M."/>
            <person name="Howarth C."/>
            <person name="Imamovic A."/>
            <person name="Larimer J."/>
            <person name="McCowan C."/>
            <person name="Murphy C."/>
            <person name="Neiman D."/>
            <person name="Pearson M."/>
            <person name="Priest M."/>
            <person name="Roberts A."/>
            <person name="Saif S."/>
            <person name="Shea T."/>
            <person name="Sisk P."/>
            <person name="Sykes S."/>
            <person name="Wortman J."/>
            <person name="Nusbaum C."/>
            <person name="Birren B."/>
        </authorList>
    </citation>
    <scope>NUCLEOTIDE SEQUENCE [LARGE SCALE GENOMIC DNA]</scope>
    <source>
        <strain evidence="15 16">CIP 110307</strain>
    </source>
</reference>
<dbReference type="AlphaFoldDB" id="N9FG61"/>
<feature type="domain" description="TonB-dependent receptor plug" evidence="14">
    <location>
        <begin position="73"/>
        <end position="178"/>
    </location>
</feature>
<evidence type="ECO:0000256" key="11">
    <source>
        <dbReference type="RuleBase" id="RU003357"/>
    </source>
</evidence>
<keyword evidence="6 11" id="KW-0798">TonB box</keyword>
<evidence type="ECO:0000256" key="5">
    <source>
        <dbReference type="ARBA" id="ARBA00022692"/>
    </source>
</evidence>
<evidence type="ECO:0000256" key="8">
    <source>
        <dbReference type="ARBA" id="ARBA00023170"/>
    </source>
</evidence>
<dbReference type="Gene3D" id="2.170.130.10">
    <property type="entry name" value="TonB-dependent receptor, plug domain"/>
    <property type="match status" value="1"/>
</dbReference>
<dbReference type="RefSeq" id="WP_005060829.1">
    <property type="nucleotide sequence ID" value="NZ_KB849765.1"/>
</dbReference>
<dbReference type="EMBL" id="APQL01000006">
    <property type="protein sequence ID" value="ENW06280.1"/>
    <property type="molecule type" value="Genomic_DNA"/>
</dbReference>
<dbReference type="GO" id="GO:0015344">
    <property type="term" value="F:siderophore uptake transmembrane transporter activity"/>
    <property type="evidence" value="ECO:0007669"/>
    <property type="project" value="TreeGrafter"/>
</dbReference>
<keyword evidence="7 10" id="KW-0472">Membrane</keyword>
<evidence type="ECO:0000259" key="13">
    <source>
        <dbReference type="Pfam" id="PF00593"/>
    </source>
</evidence>
<feature type="signal peptide" evidence="12">
    <location>
        <begin position="1"/>
        <end position="31"/>
    </location>
</feature>
<dbReference type="CDD" id="cd01347">
    <property type="entry name" value="ligand_gated_channel"/>
    <property type="match status" value="1"/>
</dbReference>
<evidence type="ECO:0000313" key="16">
    <source>
        <dbReference type="Proteomes" id="UP000017670"/>
    </source>
</evidence>
<keyword evidence="4 10" id="KW-1134">Transmembrane beta strand</keyword>
<proteinExistence type="inferred from homology"/>
<dbReference type="InterPro" id="IPR039426">
    <property type="entry name" value="TonB-dep_rcpt-like"/>
</dbReference>
<dbReference type="InterPro" id="IPR012910">
    <property type="entry name" value="Plug_dom"/>
</dbReference>
<dbReference type="Pfam" id="PF00593">
    <property type="entry name" value="TonB_dep_Rec_b-barrel"/>
    <property type="match status" value="1"/>
</dbReference>
<dbReference type="InterPro" id="IPR000531">
    <property type="entry name" value="Beta-barrel_TonB"/>
</dbReference>
<evidence type="ECO:0000256" key="2">
    <source>
        <dbReference type="ARBA" id="ARBA00009810"/>
    </source>
</evidence>
<dbReference type="PATRIC" id="fig|1217648.3.peg.1958"/>